<organism evidence="2 3">
    <name type="scientific">Bos mutus</name>
    <name type="common">wild yak</name>
    <dbReference type="NCBI Taxonomy" id="72004"/>
    <lineage>
        <taxon>Eukaryota</taxon>
        <taxon>Metazoa</taxon>
        <taxon>Chordata</taxon>
        <taxon>Craniata</taxon>
        <taxon>Vertebrata</taxon>
        <taxon>Euteleostomi</taxon>
        <taxon>Mammalia</taxon>
        <taxon>Eutheria</taxon>
        <taxon>Laurasiatheria</taxon>
        <taxon>Artiodactyla</taxon>
        <taxon>Ruminantia</taxon>
        <taxon>Pecora</taxon>
        <taxon>Bovidae</taxon>
        <taxon>Bovinae</taxon>
        <taxon>Bos</taxon>
    </lineage>
</organism>
<protein>
    <submittedName>
        <fullName evidence="2">Uncharacterized protein</fullName>
    </submittedName>
</protein>
<feature type="compositionally biased region" description="Basic and acidic residues" evidence="1">
    <location>
        <begin position="1"/>
        <end position="10"/>
    </location>
</feature>
<name>A0A6B0SAH8_9CETA</name>
<dbReference type="EMBL" id="VBQZ03000199">
    <property type="protein sequence ID" value="MXQ97707.1"/>
    <property type="molecule type" value="Genomic_DNA"/>
</dbReference>
<feature type="region of interest" description="Disordered" evidence="1">
    <location>
        <begin position="58"/>
        <end position="98"/>
    </location>
</feature>
<evidence type="ECO:0000313" key="2">
    <source>
        <dbReference type="EMBL" id="MXQ97707.1"/>
    </source>
</evidence>
<dbReference type="AlphaFoldDB" id="A0A6B0SAH8"/>
<evidence type="ECO:0000256" key="1">
    <source>
        <dbReference type="SAM" id="MobiDB-lite"/>
    </source>
</evidence>
<accession>A0A6B0SAH8</accession>
<comment type="caution">
    <text evidence="2">The sequence shown here is derived from an EMBL/GenBank/DDBJ whole genome shotgun (WGS) entry which is preliminary data.</text>
</comment>
<keyword evidence="3" id="KW-1185">Reference proteome</keyword>
<proteinExistence type="predicted"/>
<gene>
    <name evidence="2" type="ORF">E5288_WYG007409</name>
</gene>
<feature type="region of interest" description="Disordered" evidence="1">
    <location>
        <begin position="1"/>
        <end position="41"/>
    </location>
</feature>
<dbReference type="Proteomes" id="UP000322234">
    <property type="component" value="Unassembled WGS sequence"/>
</dbReference>
<evidence type="ECO:0000313" key="3">
    <source>
        <dbReference type="Proteomes" id="UP000322234"/>
    </source>
</evidence>
<sequence length="98" mass="10211">MDRDPGERSGDTPVTEDPGGMSGSYTDRRGGEIQLPHRPFQLLPGKCGRAAFSVLTAPGTRWTPTDDAQALKGPEVPPPPSAVFGPVPAQTRGAQTSG</sequence>
<reference evidence="2" key="1">
    <citation type="submission" date="2019-10" db="EMBL/GenBank/DDBJ databases">
        <title>The sequence and de novo assembly of the wild yak genome.</title>
        <authorList>
            <person name="Liu Y."/>
        </authorList>
    </citation>
    <scope>NUCLEOTIDE SEQUENCE [LARGE SCALE GENOMIC DNA]</scope>
    <source>
        <strain evidence="2">WY2019</strain>
    </source>
</reference>